<dbReference type="OrthoDB" id="756370at2759"/>
<dbReference type="STRING" id="6277.A0A498S5S6"/>
<evidence type="ECO:0000259" key="4">
    <source>
        <dbReference type="Pfam" id="PF21031"/>
    </source>
</evidence>
<dbReference type="InterPro" id="IPR001680">
    <property type="entry name" value="WD40_rpt"/>
</dbReference>
<reference evidence="5 6" key="1">
    <citation type="submission" date="2018-08" db="EMBL/GenBank/DDBJ databases">
        <authorList>
            <person name="Laetsch R D."/>
            <person name="Stevens L."/>
            <person name="Kumar S."/>
            <person name="Blaxter L. M."/>
        </authorList>
    </citation>
    <scope>NUCLEOTIDE SEQUENCE [LARGE SCALE GENOMIC DNA]</scope>
</reference>
<dbReference type="SUPFAM" id="SSF50978">
    <property type="entry name" value="WD40 repeat-like"/>
    <property type="match status" value="1"/>
</dbReference>
<dbReference type="AlphaFoldDB" id="A0A498S5S6"/>
<evidence type="ECO:0000313" key="6">
    <source>
        <dbReference type="Proteomes" id="UP000276991"/>
    </source>
</evidence>
<dbReference type="PROSITE" id="PS50082">
    <property type="entry name" value="WD_REPEATS_2"/>
    <property type="match status" value="1"/>
</dbReference>
<protein>
    <recommendedName>
        <fullName evidence="4">WD repeat-containing protein 54 beta-propeller domain-containing protein</fullName>
    </recommendedName>
</protein>
<dbReference type="SMART" id="SM00320">
    <property type="entry name" value="WD40"/>
    <property type="match status" value="2"/>
</dbReference>
<sequence>MFELRQEILISTGSVSHSVNNLSIFFHEVKSLKLSCVVHENQIATLSWDQDMNNFICDNLPIKDNDSDAPIIVLQAKYCMPLVCRPETPFETSKPTRHEQTYRFTKGITYVENLIVVGSYSGELLIFRCSGENSVTFKRSVQGHDFAVTDVATCHFDDLTCSCDVSGNIAVWVKNFKSARKKFSTGHEVNCINVLKKQVIIGTFAGQLLFYSTLSGELMAEVNAHVRQINAIAVAPESAFIISVSDDTMIRLWKLHTRKPEAYRVEWIFNKRVENMSLVGAQFVNSHGSGFVVAAYDYSKLLYYQIAKKLSAGQTES</sequence>
<evidence type="ECO:0000256" key="3">
    <source>
        <dbReference type="PROSITE-ProRule" id="PRU00221"/>
    </source>
</evidence>
<dbReference type="InterPro" id="IPR015943">
    <property type="entry name" value="WD40/YVTN_repeat-like_dom_sf"/>
</dbReference>
<keyword evidence="1 3" id="KW-0853">WD repeat</keyword>
<proteinExistence type="predicted"/>
<dbReference type="GO" id="GO:0031514">
    <property type="term" value="C:motile cilium"/>
    <property type="evidence" value="ECO:0007669"/>
    <property type="project" value="TreeGrafter"/>
</dbReference>
<gene>
    <name evidence="5" type="ORF">NAV_LOCUS2083</name>
</gene>
<dbReference type="PROSITE" id="PS50294">
    <property type="entry name" value="WD_REPEATS_REGION"/>
    <property type="match status" value="1"/>
</dbReference>
<organism evidence="5 6">
    <name type="scientific">Acanthocheilonema viteae</name>
    <name type="common">Filarial nematode worm</name>
    <name type="synonym">Dipetalonema viteae</name>
    <dbReference type="NCBI Taxonomy" id="6277"/>
    <lineage>
        <taxon>Eukaryota</taxon>
        <taxon>Metazoa</taxon>
        <taxon>Ecdysozoa</taxon>
        <taxon>Nematoda</taxon>
        <taxon>Chromadorea</taxon>
        <taxon>Rhabditida</taxon>
        <taxon>Spirurina</taxon>
        <taxon>Spiruromorpha</taxon>
        <taxon>Filarioidea</taxon>
        <taxon>Onchocercidae</taxon>
        <taxon>Acanthocheilonema</taxon>
    </lineage>
</organism>
<name>A0A498S5S6_ACAVI</name>
<feature type="domain" description="WD repeat-containing protein 54 beta-propeller" evidence="4">
    <location>
        <begin position="104"/>
        <end position="301"/>
    </location>
</feature>
<evidence type="ECO:0000313" key="5">
    <source>
        <dbReference type="EMBL" id="VBB27253.1"/>
    </source>
</evidence>
<dbReference type="Pfam" id="PF21031">
    <property type="entry name" value="WDR54"/>
    <property type="match status" value="1"/>
</dbReference>
<dbReference type="PANTHER" id="PTHR13720">
    <property type="entry name" value="WD-40 REPEAT PROTEIN"/>
    <property type="match status" value="1"/>
</dbReference>
<feature type="repeat" description="WD" evidence="3">
    <location>
        <begin position="222"/>
        <end position="263"/>
    </location>
</feature>
<accession>A0A498S5S6</accession>
<evidence type="ECO:0000256" key="2">
    <source>
        <dbReference type="ARBA" id="ARBA00022737"/>
    </source>
</evidence>
<dbReference type="Gene3D" id="2.130.10.10">
    <property type="entry name" value="YVTN repeat-like/Quinoprotein amine dehydrogenase"/>
    <property type="match status" value="1"/>
</dbReference>
<dbReference type="EMBL" id="UPTC01000204">
    <property type="protein sequence ID" value="VBB27253.1"/>
    <property type="molecule type" value="Genomic_DNA"/>
</dbReference>
<dbReference type="InterPro" id="IPR050630">
    <property type="entry name" value="WD_repeat_EMAP"/>
</dbReference>
<dbReference type="PANTHER" id="PTHR13720:SF40">
    <property type="entry name" value="WD REPEAT-CONTAINING PROTEIN 54"/>
    <property type="match status" value="1"/>
</dbReference>
<keyword evidence="2" id="KW-0677">Repeat</keyword>
<keyword evidence="6" id="KW-1185">Reference proteome</keyword>
<dbReference type="InterPro" id="IPR049546">
    <property type="entry name" value="WDR54_beta_prop"/>
</dbReference>
<dbReference type="Proteomes" id="UP000276991">
    <property type="component" value="Unassembled WGS sequence"/>
</dbReference>
<dbReference type="InterPro" id="IPR036322">
    <property type="entry name" value="WD40_repeat_dom_sf"/>
</dbReference>
<evidence type="ECO:0000256" key="1">
    <source>
        <dbReference type="ARBA" id="ARBA00022574"/>
    </source>
</evidence>